<feature type="transmembrane region" description="Helical" evidence="1">
    <location>
        <begin position="6"/>
        <end position="22"/>
    </location>
</feature>
<reference evidence="4" key="1">
    <citation type="submission" date="2016-10" db="EMBL/GenBank/DDBJ databases">
        <authorList>
            <person name="Varghese N."/>
        </authorList>
    </citation>
    <scope>NUCLEOTIDE SEQUENCE [LARGE SCALE GENOMIC DNA]</scope>
    <source>
        <strain evidence="4">DSM 21843</strain>
    </source>
</reference>
<sequence>MFVAGFALFLLGIIFVICYPINKRKNKRCSEQVQGTLVDIRRHRNSQGNVSHSYVYSYAVQDVEYRITSTIISKEAHNVGDTCTIWYNPKKPKDAQPFHYGSNKPYTIVLIIGIAMILLGFVLFVIGSATM</sequence>
<gene>
    <name evidence="3" type="ORF">SAMN02910314_00918</name>
</gene>
<keyword evidence="1" id="KW-0812">Transmembrane</keyword>
<evidence type="ECO:0000259" key="2">
    <source>
        <dbReference type="Pfam" id="PF12158"/>
    </source>
</evidence>
<dbReference type="Proteomes" id="UP000182975">
    <property type="component" value="Unassembled WGS sequence"/>
</dbReference>
<organism evidence="3 4">
    <name type="scientific">Denitrobacterium detoxificans</name>
    <dbReference type="NCBI Taxonomy" id="79604"/>
    <lineage>
        <taxon>Bacteria</taxon>
        <taxon>Bacillati</taxon>
        <taxon>Actinomycetota</taxon>
        <taxon>Coriobacteriia</taxon>
        <taxon>Eggerthellales</taxon>
        <taxon>Eggerthellaceae</taxon>
        <taxon>Denitrobacterium</taxon>
    </lineage>
</organism>
<dbReference type="AlphaFoldDB" id="A0A1H8RUU6"/>
<evidence type="ECO:0000256" key="1">
    <source>
        <dbReference type="SAM" id="Phobius"/>
    </source>
</evidence>
<evidence type="ECO:0000313" key="3">
    <source>
        <dbReference type="EMBL" id="SEO70096.1"/>
    </source>
</evidence>
<dbReference type="EMBL" id="FOEC01000004">
    <property type="protein sequence ID" value="SEO70096.1"/>
    <property type="molecule type" value="Genomic_DNA"/>
</dbReference>
<proteinExistence type="predicted"/>
<accession>A0A1H8RUU6</accession>
<feature type="transmembrane region" description="Helical" evidence="1">
    <location>
        <begin position="106"/>
        <end position="126"/>
    </location>
</feature>
<evidence type="ECO:0000313" key="4">
    <source>
        <dbReference type="Proteomes" id="UP000182975"/>
    </source>
</evidence>
<keyword evidence="4" id="KW-1185">Reference proteome</keyword>
<keyword evidence="1" id="KW-1133">Transmembrane helix</keyword>
<dbReference type="Pfam" id="PF12158">
    <property type="entry name" value="DUF3592"/>
    <property type="match status" value="1"/>
</dbReference>
<protein>
    <recommendedName>
        <fullName evidence="2">DUF3592 domain-containing protein</fullName>
    </recommendedName>
</protein>
<keyword evidence="1" id="KW-0472">Membrane</keyword>
<dbReference type="InterPro" id="IPR021994">
    <property type="entry name" value="DUF3592"/>
</dbReference>
<feature type="domain" description="DUF3592" evidence="2">
    <location>
        <begin position="33"/>
        <end position="95"/>
    </location>
</feature>
<name>A0A1H8RUU6_9ACTN</name>